<dbReference type="RefSeq" id="XP_059606948.1">
    <property type="nucleotide sequence ID" value="XM_059749831.1"/>
</dbReference>
<dbReference type="GeneID" id="10098036"/>
<keyword evidence="1" id="KW-0732">Signal</keyword>
<protein>
    <submittedName>
        <fullName evidence="2">Uncharacterized protein</fullName>
    </submittedName>
</protein>
<sequence length="83" mass="9057">MAGTCSMLCLILITLFIPPLGTCQAMSTHSISNTYTTPIATQEPAMHHVGRREYIPSGFSAAVITQHDMLNLKKPKTSPSMHK</sequence>
<organism evidence="2">
    <name type="scientific">Aspergillus niger</name>
    <dbReference type="NCBI Taxonomy" id="5061"/>
    <lineage>
        <taxon>Eukaryota</taxon>
        <taxon>Fungi</taxon>
        <taxon>Dikarya</taxon>
        <taxon>Ascomycota</taxon>
        <taxon>Pezizomycotina</taxon>
        <taxon>Eurotiomycetes</taxon>
        <taxon>Eurotiomycetidae</taxon>
        <taxon>Eurotiales</taxon>
        <taxon>Aspergillaceae</taxon>
        <taxon>Aspergillus</taxon>
        <taxon>Aspergillus subgen. Circumdati</taxon>
    </lineage>
</organism>
<reference evidence="2" key="2">
    <citation type="submission" date="2025-08" db="UniProtKB">
        <authorList>
            <consortium name="RefSeq"/>
        </authorList>
    </citation>
    <scope>IDENTIFICATION</scope>
</reference>
<proteinExistence type="predicted"/>
<name>A0AAJ8E4C9_ASPNG</name>
<dbReference type="VEuPathDB" id="FungiDB:An09g05430"/>
<gene>
    <name evidence="2" type="ORF">An09g05430</name>
</gene>
<feature type="chain" id="PRO_5044837486" evidence="1">
    <location>
        <begin position="24"/>
        <end position="83"/>
    </location>
</feature>
<dbReference type="AlphaFoldDB" id="A0AAJ8E4C9"/>
<evidence type="ECO:0000256" key="1">
    <source>
        <dbReference type="SAM" id="SignalP"/>
    </source>
</evidence>
<reference evidence="2" key="1">
    <citation type="submission" date="2025-02" db="EMBL/GenBank/DDBJ databases">
        <authorList>
            <consortium name="NCBI Genome Project"/>
        </authorList>
    </citation>
    <scope>NUCLEOTIDE SEQUENCE</scope>
</reference>
<dbReference type="KEGG" id="ang:An09g05430"/>
<accession>A0AAJ8E4C9</accession>
<evidence type="ECO:0000313" key="2">
    <source>
        <dbReference type="RefSeq" id="XP_059606948.1"/>
    </source>
</evidence>
<feature type="signal peptide" evidence="1">
    <location>
        <begin position="1"/>
        <end position="23"/>
    </location>
</feature>